<accession>A0A090MS84</accession>
<gene>
    <name evidence="2" type="ORF">BN961_02498</name>
</gene>
<name>A0A090MS84_AFIFE</name>
<sequence length="78" mass="8123">MTTLTPSVAASRRTLDADRQLPSVRAMGTPKRAPGVAMRKSHALASAMPPPTAQPSTTAMVGMGNASRALTYFSTFSS</sequence>
<evidence type="ECO:0000256" key="1">
    <source>
        <dbReference type="SAM" id="MobiDB-lite"/>
    </source>
</evidence>
<evidence type="ECO:0000313" key="3">
    <source>
        <dbReference type="Proteomes" id="UP000035762"/>
    </source>
</evidence>
<proteinExistence type="predicted"/>
<comment type="caution">
    <text evidence="2">The sequence shown here is derived from an EMBL/GenBank/DDBJ whole genome shotgun (WGS) entry which is preliminary data.</text>
</comment>
<evidence type="ECO:0000313" key="2">
    <source>
        <dbReference type="EMBL" id="CEG09077.1"/>
    </source>
</evidence>
<organism evidence="2 3">
    <name type="scientific">Afipia felis</name>
    <name type="common">Cat scratch disease bacillus</name>
    <dbReference type="NCBI Taxonomy" id="1035"/>
    <lineage>
        <taxon>Bacteria</taxon>
        <taxon>Pseudomonadati</taxon>
        <taxon>Pseudomonadota</taxon>
        <taxon>Alphaproteobacteria</taxon>
        <taxon>Hyphomicrobiales</taxon>
        <taxon>Nitrobacteraceae</taxon>
        <taxon>Afipia</taxon>
    </lineage>
</organism>
<keyword evidence="3" id="KW-1185">Reference proteome</keyword>
<dbReference type="EMBL" id="CCAZ020000001">
    <property type="protein sequence ID" value="CEG09077.1"/>
    <property type="molecule type" value="Genomic_DNA"/>
</dbReference>
<dbReference type="AlphaFoldDB" id="A0A090MS84"/>
<protein>
    <submittedName>
        <fullName evidence="2">Uncharacterized protein</fullName>
    </submittedName>
</protein>
<feature type="region of interest" description="Disordered" evidence="1">
    <location>
        <begin position="1"/>
        <end position="55"/>
    </location>
</feature>
<dbReference type="Proteomes" id="UP000035762">
    <property type="component" value="Unassembled WGS sequence"/>
</dbReference>
<reference evidence="2 3" key="1">
    <citation type="journal article" date="2014" name="Genome Announc.">
        <title>Genome Sequence of Afipia felis Strain 76713, Isolated in Hospital Water Using an Amoeba Co-Culture Procedure.</title>
        <authorList>
            <person name="Benamar S."/>
            <person name="La Scola B."/>
            <person name="Croce O."/>
        </authorList>
    </citation>
    <scope>NUCLEOTIDE SEQUENCE [LARGE SCALE GENOMIC DNA]</scope>
    <source>
        <strain evidence="2 3">76713</strain>
    </source>
</reference>